<name>A0A8E2DNH3_9APHY</name>
<dbReference type="EMBL" id="KV722361">
    <property type="protein sequence ID" value="OCH92994.1"/>
    <property type="molecule type" value="Genomic_DNA"/>
</dbReference>
<reference evidence="2 3" key="1">
    <citation type="submission" date="2016-07" db="EMBL/GenBank/DDBJ databases">
        <title>Draft genome of the white-rot fungus Obba rivulosa 3A-2.</title>
        <authorList>
            <consortium name="DOE Joint Genome Institute"/>
            <person name="Miettinen O."/>
            <person name="Riley R."/>
            <person name="Acob R."/>
            <person name="Barry K."/>
            <person name="Cullen D."/>
            <person name="De Vries R."/>
            <person name="Hainaut M."/>
            <person name="Hatakka A."/>
            <person name="Henrissat B."/>
            <person name="Hilden K."/>
            <person name="Kuo R."/>
            <person name="Labutti K."/>
            <person name="Lipzen A."/>
            <person name="Makela M.R."/>
            <person name="Sandor L."/>
            <person name="Spatafora J.W."/>
            <person name="Grigoriev I.V."/>
            <person name="Hibbett D.S."/>
        </authorList>
    </citation>
    <scope>NUCLEOTIDE SEQUENCE [LARGE SCALE GENOMIC DNA]</scope>
    <source>
        <strain evidence="2 3">3A-2</strain>
    </source>
</reference>
<dbReference type="AlphaFoldDB" id="A0A8E2DNH3"/>
<dbReference type="Gene3D" id="3.40.50.11350">
    <property type="match status" value="1"/>
</dbReference>
<proteinExistence type="predicted"/>
<dbReference type="CDD" id="cd11296">
    <property type="entry name" value="O-FucT_like"/>
    <property type="match status" value="1"/>
</dbReference>
<dbReference type="OrthoDB" id="2559662at2759"/>
<evidence type="ECO:0000256" key="1">
    <source>
        <dbReference type="SAM" id="Phobius"/>
    </source>
</evidence>
<evidence type="ECO:0000313" key="2">
    <source>
        <dbReference type="EMBL" id="OCH92994.1"/>
    </source>
</evidence>
<keyword evidence="1" id="KW-0812">Transmembrane</keyword>
<gene>
    <name evidence="2" type="ORF">OBBRIDRAFT_387832</name>
</gene>
<dbReference type="Proteomes" id="UP000250043">
    <property type="component" value="Unassembled WGS sequence"/>
</dbReference>
<accession>A0A8E2DNH3</accession>
<organism evidence="2 3">
    <name type="scientific">Obba rivulosa</name>
    <dbReference type="NCBI Taxonomy" id="1052685"/>
    <lineage>
        <taxon>Eukaryota</taxon>
        <taxon>Fungi</taxon>
        <taxon>Dikarya</taxon>
        <taxon>Basidiomycota</taxon>
        <taxon>Agaricomycotina</taxon>
        <taxon>Agaricomycetes</taxon>
        <taxon>Polyporales</taxon>
        <taxon>Gelatoporiaceae</taxon>
        <taxon>Obba</taxon>
    </lineage>
</organism>
<feature type="transmembrane region" description="Helical" evidence="1">
    <location>
        <begin position="44"/>
        <end position="63"/>
    </location>
</feature>
<keyword evidence="1" id="KW-0472">Membrane</keyword>
<keyword evidence="1" id="KW-1133">Transmembrane helix</keyword>
<sequence length="534" mass="60400">MVMVPISPRTRSHSGYAPALLPAPASDAHALGTRRTRWGNRRTSRVTIAVLISLVCAALLYTFSLRSQEGERGSLKEEISDWLPDGLTSLKNDWAEEVEKEYEQKHENHKAPPKPEQKLLPPLYQRFHTYELELPQHDPSLSYPEGRTGKYFWPANHVRGSGWGNVMQEHLMNAYLAYRSGRALVFDNYTWEDDGSDYSEVYGGSLIPSRIPFSAFLQGPAVGGSFSEGDHTPRAVIKEYFDEVCPRPQIIASEELVPLGDPSSATERMRRWVDKLSHSDRCVEVRKSSYQIFDIWIFGQVDRLLDIWPAFSKSPIMTQLQWSALVELAFDTNRELLLPSPTVIPPLTSLPFTSASERYSQLPGLLVLHLRRGDFEEHCVKLSGWGSGFTGWNSFPGLPDPWVFPPEDASTDEARRWYVLRCYPDIDEIVRRAAEARQSPAGRGLKAVYVMTNGEEGWVRELERALREKGGWESVASTKDLVLNHEQLYVAQAVDMLIGQRAQMLIGNGFSSLTGMIVMLRMANGVPLDSNRFW</sequence>
<keyword evidence="3" id="KW-1185">Reference proteome</keyword>
<evidence type="ECO:0000313" key="3">
    <source>
        <dbReference type="Proteomes" id="UP000250043"/>
    </source>
</evidence>
<protein>
    <submittedName>
        <fullName evidence="2">Uncharacterized protein</fullName>
    </submittedName>
</protein>